<comment type="similarity">
    <text evidence="1">Belongs to the ATP-dependent AMP-binding enzyme family.</text>
</comment>
<dbReference type="EMBL" id="OZ037950">
    <property type="protein sequence ID" value="CAL1713797.1"/>
    <property type="molecule type" value="Genomic_DNA"/>
</dbReference>
<evidence type="ECO:0000313" key="3">
    <source>
        <dbReference type="EMBL" id="CAL1713797.1"/>
    </source>
</evidence>
<keyword evidence="4" id="KW-1185">Reference proteome</keyword>
<reference evidence="4" key="1">
    <citation type="submission" date="2024-04" db="EMBL/GenBank/DDBJ databases">
        <authorList>
            <person name="Shaw F."/>
            <person name="Minotto A."/>
        </authorList>
    </citation>
    <scope>NUCLEOTIDE SEQUENCE [LARGE SCALE GENOMIC DNA]</scope>
</reference>
<evidence type="ECO:0000256" key="1">
    <source>
        <dbReference type="ARBA" id="ARBA00006432"/>
    </source>
</evidence>
<sequence>MALRTYLSILNDAAALFPQSAAFQVPDPASGGTGSRGWRPITYSQFANDVEEYAKYWARLLTSDGLPQKSIVGLWVGGFEYTDVLHIYGLTRAGYIPQLFPGRLPNSAVIYELMEMAGAKALAYDPTFGPVTDCPVVTHIARALCSDDVKGTPALPPTPVDVNAEDIVIIYHTSGSTGRLPKLVRCSYRWLESMITKTAHVTKPKNTAGQDVTVWMGSMAHSPQNFMLMGAIQHGSCTIQPTKVPYSAEEVLDMIQMCRLNRINVYSPLLTSLLRQSKKDKEFLTALARLDEVLYTGLALPKEDEDWAYNNGIKLTNIFGSTECGALLISIGGTGPEARLFHPIEDTAYGFFPIDSSDTAASHTKLLELVVLSQSGDCPEPSRRSEDGHFHTGDFFEELFPGCYASRGRDDDWIKLANAVRCDTKGMEDEVRAVCGDLVSECIIVGTGRRCPALFVETLSEMGKEDAEKIRLDIVRRMTLFNSRRYIEERIATTQLVFVVASGSLPRTTTKGNIRRKAVEETYREELDEAYEGLKEA</sequence>
<proteinExistence type="inferred from homology"/>
<dbReference type="InterPro" id="IPR000873">
    <property type="entry name" value="AMP-dep_synth/lig_dom"/>
</dbReference>
<evidence type="ECO:0000259" key="2">
    <source>
        <dbReference type="Pfam" id="PF00501"/>
    </source>
</evidence>
<gene>
    <name evidence="3" type="ORF">GFSPODELE1_LOCUS9485</name>
</gene>
<evidence type="ECO:0000313" key="4">
    <source>
        <dbReference type="Proteomes" id="UP001497453"/>
    </source>
</evidence>
<dbReference type="Gene3D" id="3.40.50.12780">
    <property type="entry name" value="N-terminal domain of ligase-like"/>
    <property type="match status" value="1"/>
</dbReference>
<dbReference type="PANTHER" id="PTHR43201">
    <property type="entry name" value="ACYL-COA SYNTHETASE"/>
    <property type="match status" value="1"/>
</dbReference>
<dbReference type="InterPro" id="IPR042099">
    <property type="entry name" value="ANL_N_sf"/>
</dbReference>
<dbReference type="SUPFAM" id="SSF56801">
    <property type="entry name" value="Acetyl-CoA synthetase-like"/>
    <property type="match status" value="1"/>
</dbReference>
<dbReference type="Pfam" id="PF23562">
    <property type="entry name" value="AMP-binding_C_3"/>
    <property type="match status" value="1"/>
</dbReference>
<protein>
    <recommendedName>
        <fullName evidence="2">AMP-dependent synthetase/ligase domain-containing protein</fullName>
    </recommendedName>
</protein>
<dbReference type="Proteomes" id="UP001497453">
    <property type="component" value="Chromosome 7"/>
</dbReference>
<name>A0ABP1E2R5_9APHY</name>
<organism evidence="3 4">
    <name type="scientific">Somion occarium</name>
    <dbReference type="NCBI Taxonomy" id="3059160"/>
    <lineage>
        <taxon>Eukaryota</taxon>
        <taxon>Fungi</taxon>
        <taxon>Dikarya</taxon>
        <taxon>Basidiomycota</taxon>
        <taxon>Agaricomycotina</taxon>
        <taxon>Agaricomycetes</taxon>
        <taxon>Polyporales</taxon>
        <taxon>Cerrenaceae</taxon>
        <taxon>Somion</taxon>
    </lineage>
</organism>
<accession>A0ABP1E2R5</accession>
<dbReference type="PANTHER" id="PTHR43201:SF8">
    <property type="entry name" value="ACYL-COA SYNTHETASE FAMILY MEMBER 3"/>
    <property type="match status" value="1"/>
</dbReference>
<dbReference type="Pfam" id="PF00501">
    <property type="entry name" value="AMP-binding"/>
    <property type="match status" value="1"/>
</dbReference>
<feature type="domain" description="AMP-dependent synthetase/ligase" evidence="2">
    <location>
        <begin position="31"/>
        <end position="329"/>
    </location>
</feature>